<dbReference type="SUPFAM" id="SSF56300">
    <property type="entry name" value="Metallo-dependent phosphatases"/>
    <property type="match status" value="1"/>
</dbReference>
<sequence>MTQVVLEQKSIINLAQEGNPEAIAALINQVIAKKGITAIAKCKDNWLHIVLVGDEIPDRSVYCRFIIDGVSRLNPQNIDFVRIYGRKSDHKWPSWTEAFDLAQIPYFPPIPPQITTVTRPPEPRKRKPPKYRKLSKKKIRLLLMGGVTWLMVAVLGVVFSYQINSSSTNKRQQLEPLEQNDPNTSETQTPTPQATRKPTPKPAVVTSPAINNKDFITIKAVGDIVPGTNFPNNRLPQNQQDLFKNVKAYLQGADILFGNFESTLTNYPRTAKDTSRPMVHAFRNPPEYAKLLKEVGFTVMSVANNHSFDFTVKGFEDTIKNLESVGVKAVGKKEQILYKNIKGVEVAFIAFSHLAWHNSINDLPSAIALVKQAQKKASIVVISFHGGAEGTGAMRVRNRQENFYGENRGNLVLFSRTMIDNGADLVLGHGPHVPRAMELYKGKLIAYSLGNFVGYRTLSTRGALGESLILEVKLNPQGEFISGKITPVQLDRRGIPSLDKGTTSIPIIRNLTKLDFPQTNLKFELNGHIIKEEKNSKKP</sequence>
<evidence type="ECO:0000313" key="6">
    <source>
        <dbReference type="Proteomes" id="UP001576776"/>
    </source>
</evidence>
<protein>
    <submittedName>
        <fullName evidence="5">CapA family protein</fullName>
    </submittedName>
</protein>
<evidence type="ECO:0000256" key="3">
    <source>
        <dbReference type="SAM" id="Phobius"/>
    </source>
</evidence>
<dbReference type="Proteomes" id="UP001576776">
    <property type="component" value="Unassembled WGS sequence"/>
</dbReference>
<keyword evidence="3" id="KW-0812">Transmembrane</keyword>
<dbReference type="Gene3D" id="3.60.21.10">
    <property type="match status" value="1"/>
</dbReference>
<dbReference type="RefSeq" id="WP_413258031.1">
    <property type="nucleotide sequence ID" value="NZ_JBHFNS010000058.1"/>
</dbReference>
<dbReference type="PANTHER" id="PTHR33393:SF11">
    <property type="entry name" value="POLYGLUTAMINE SYNTHESIS ACCESSORY PROTEIN RV0574C-RELATED"/>
    <property type="match status" value="1"/>
</dbReference>
<dbReference type="InterPro" id="IPR029052">
    <property type="entry name" value="Metallo-depent_PP-like"/>
</dbReference>
<dbReference type="InterPro" id="IPR019079">
    <property type="entry name" value="Capsule_synth_CapA"/>
</dbReference>
<dbReference type="InterPro" id="IPR052169">
    <property type="entry name" value="CW_Biosynth-Accessory"/>
</dbReference>
<evidence type="ECO:0000313" key="5">
    <source>
        <dbReference type="EMBL" id="MFB2936537.1"/>
    </source>
</evidence>
<feature type="transmembrane region" description="Helical" evidence="3">
    <location>
        <begin position="141"/>
        <end position="163"/>
    </location>
</feature>
<proteinExistence type="inferred from homology"/>
<keyword evidence="3" id="KW-1133">Transmembrane helix</keyword>
<evidence type="ECO:0000256" key="1">
    <source>
        <dbReference type="ARBA" id="ARBA00005662"/>
    </source>
</evidence>
<feature type="region of interest" description="Disordered" evidence="2">
    <location>
        <begin position="112"/>
        <end position="132"/>
    </location>
</feature>
<dbReference type="SMART" id="SM00854">
    <property type="entry name" value="PGA_cap"/>
    <property type="match status" value="1"/>
</dbReference>
<comment type="caution">
    <text evidence="5">The sequence shown here is derived from an EMBL/GenBank/DDBJ whole genome shotgun (WGS) entry which is preliminary data.</text>
</comment>
<feature type="region of interest" description="Disordered" evidence="2">
    <location>
        <begin position="169"/>
        <end position="206"/>
    </location>
</feature>
<keyword evidence="6" id="KW-1185">Reference proteome</keyword>
<comment type="similarity">
    <text evidence="1">Belongs to the CapA family.</text>
</comment>
<feature type="compositionally biased region" description="Polar residues" evidence="2">
    <location>
        <begin position="180"/>
        <end position="196"/>
    </location>
</feature>
<evidence type="ECO:0000256" key="2">
    <source>
        <dbReference type="SAM" id="MobiDB-lite"/>
    </source>
</evidence>
<gene>
    <name evidence="5" type="ORF">ACE1B6_14905</name>
</gene>
<dbReference type="CDD" id="cd07381">
    <property type="entry name" value="MPP_CapA"/>
    <property type="match status" value="1"/>
</dbReference>
<dbReference type="PANTHER" id="PTHR33393">
    <property type="entry name" value="POLYGLUTAMINE SYNTHESIS ACCESSORY PROTEIN RV0574C-RELATED"/>
    <property type="match status" value="1"/>
</dbReference>
<organism evidence="5 6">
    <name type="scientific">Floridaenema fluviatile BLCC-F154</name>
    <dbReference type="NCBI Taxonomy" id="3153640"/>
    <lineage>
        <taxon>Bacteria</taxon>
        <taxon>Bacillati</taxon>
        <taxon>Cyanobacteriota</taxon>
        <taxon>Cyanophyceae</taxon>
        <taxon>Oscillatoriophycideae</taxon>
        <taxon>Aerosakkonematales</taxon>
        <taxon>Aerosakkonemataceae</taxon>
        <taxon>Floridanema</taxon>
        <taxon>Floridanema fluviatile</taxon>
    </lineage>
</organism>
<feature type="domain" description="Capsule synthesis protein CapA" evidence="4">
    <location>
        <begin position="217"/>
        <end position="456"/>
    </location>
</feature>
<reference evidence="5 6" key="1">
    <citation type="submission" date="2024-09" db="EMBL/GenBank/DDBJ databases">
        <title>Floridaenema gen nov. (Aerosakkonemataceae, Aerosakkonematales ord. nov., Cyanobacteria) from benthic tropical and subtropical fresh waters, with the description of four new species.</title>
        <authorList>
            <person name="Moretto J.A."/>
            <person name="Berthold D.E."/>
            <person name="Lefler F.W."/>
            <person name="Huang I.-S."/>
            <person name="Laughinghouse H. IV."/>
        </authorList>
    </citation>
    <scope>NUCLEOTIDE SEQUENCE [LARGE SCALE GENOMIC DNA]</scope>
    <source>
        <strain evidence="5 6">BLCC-F154</strain>
    </source>
</reference>
<name>A0ABV4YCR6_9CYAN</name>
<evidence type="ECO:0000259" key="4">
    <source>
        <dbReference type="SMART" id="SM00854"/>
    </source>
</evidence>
<keyword evidence="3" id="KW-0472">Membrane</keyword>
<dbReference type="Pfam" id="PF09587">
    <property type="entry name" value="PGA_cap"/>
    <property type="match status" value="1"/>
</dbReference>
<accession>A0ABV4YCR6</accession>
<dbReference type="EMBL" id="JBHFNS010000058">
    <property type="protein sequence ID" value="MFB2936537.1"/>
    <property type="molecule type" value="Genomic_DNA"/>
</dbReference>